<dbReference type="AlphaFoldDB" id="A0A930FZ80"/>
<evidence type="ECO:0000313" key="4">
    <source>
        <dbReference type="Proteomes" id="UP000718593"/>
    </source>
</evidence>
<dbReference type="NCBIfam" id="TIGR02595">
    <property type="entry name" value="PEP_CTERM"/>
    <property type="match status" value="1"/>
</dbReference>
<keyword evidence="1" id="KW-0732">Signal</keyword>
<dbReference type="NCBIfam" id="NF038125">
    <property type="entry name" value="PEP_CTERM_THxN"/>
    <property type="match status" value="1"/>
</dbReference>
<name>A0A930FZ80_9RHOO</name>
<evidence type="ECO:0000259" key="2">
    <source>
        <dbReference type="Pfam" id="PF07589"/>
    </source>
</evidence>
<sequence>MKTALRQATINSALTASALVLATLSNVAVADPVTQWGYSTNSTFSNPTWDGPAGIGGQQTATQYELSWGYSAGNFQTDTGNANTNRSALTIGNAVTGTTTGGGPATGTVNTTIGGTPNPLLGQIGTGISITHWNNPISSSYGTLTGARITDTLTLNPLLPSYYTTSVSAPTLQFNFLFQETANAGAYGAGGFGNAGSGYCADGSIGGNCADLFGFSNTLTLNNAFSYIDSGADGILGNADDFNRTYYASVFVLDESNQAFPLSQLTSKECQALGLGTSCYGFRTAEAAHTTAKFAFAITTEPFSVPEPGSLALLGTALLGLGSLRRRKS</sequence>
<dbReference type="EMBL" id="JABZMI010000085">
    <property type="protein sequence ID" value="MBF1164565.1"/>
    <property type="molecule type" value="Genomic_DNA"/>
</dbReference>
<comment type="caution">
    <text evidence="3">The sequence shown here is derived from an EMBL/GenBank/DDBJ whole genome shotgun (WGS) entry which is preliminary data.</text>
</comment>
<dbReference type="Pfam" id="PF07589">
    <property type="entry name" value="PEP-CTERM"/>
    <property type="match status" value="1"/>
</dbReference>
<evidence type="ECO:0000313" key="3">
    <source>
        <dbReference type="EMBL" id="MBF1164565.1"/>
    </source>
</evidence>
<gene>
    <name evidence="3" type="ORF">HXL68_05950</name>
</gene>
<evidence type="ECO:0000256" key="1">
    <source>
        <dbReference type="SAM" id="SignalP"/>
    </source>
</evidence>
<feature type="signal peptide" evidence="1">
    <location>
        <begin position="1"/>
        <end position="30"/>
    </location>
</feature>
<protein>
    <submittedName>
        <fullName evidence="3">PEP-CTERM sorting domain-containing protein</fullName>
    </submittedName>
</protein>
<accession>A0A930FZ80</accession>
<reference evidence="3" key="1">
    <citation type="submission" date="2020-04" db="EMBL/GenBank/DDBJ databases">
        <title>Deep metagenomics examines the oral microbiome during advanced dental caries in children, revealing novel taxa and co-occurrences with host molecules.</title>
        <authorList>
            <person name="Baker J.L."/>
            <person name="Morton J.T."/>
            <person name="Dinis M."/>
            <person name="Alvarez R."/>
            <person name="Tran N.C."/>
            <person name="Knight R."/>
            <person name="Edlund A."/>
        </authorList>
    </citation>
    <scope>NUCLEOTIDE SEQUENCE</scope>
    <source>
        <strain evidence="3">JCVI_32_bin.24</strain>
    </source>
</reference>
<dbReference type="InterPro" id="IPR013424">
    <property type="entry name" value="Ice-binding_C"/>
</dbReference>
<feature type="chain" id="PRO_5037542997" evidence="1">
    <location>
        <begin position="31"/>
        <end position="329"/>
    </location>
</feature>
<proteinExistence type="predicted"/>
<feature type="domain" description="Ice-binding protein C-terminal" evidence="2">
    <location>
        <begin position="304"/>
        <end position="327"/>
    </location>
</feature>
<organism evidence="3 4">
    <name type="scientific">Dechloromonas agitata</name>
    <dbReference type="NCBI Taxonomy" id="73030"/>
    <lineage>
        <taxon>Bacteria</taxon>
        <taxon>Pseudomonadati</taxon>
        <taxon>Pseudomonadota</taxon>
        <taxon>Betaproteobacteria</taxon>
        <taxon>Rhodocyclales</taxon>
        <taxon>Azonexaceae</taxon>
        <taxon>Dechloromonas</taxon>
    </lineage>
</organism>
<dbReference type="Proteomes" id="UP000718593">
    <property type="component" value="Unassembled WGS sequence"/>
</dbReference>